<evidence type="ECO:0000259" key="3">
    <source>
        <dbReference type="Pfam" id="PF01156"/>
    </source>
</evidence>
<feature type="signal peptide" evidence="2">
    <location>
        <begin position="1"/>
        <end position="21"/>
    </location>
</feature>
<gene>
    <name evidence="4" type="ORF">PV327_002036</name>
</gene>
<evidence type="ECO:0000313" key="5">
    <source>
        <dbReference type="Proteomes" id="UP001168972"/>
    </source>
</evidence>
<name>A0AA39FF16_MICHY</name>
<comment type="caution">
    <text evidence="4">The sequence shown here is derived from an EMBL/GenBank/DDBJ whole genome shotgun (WGS) entry which is preliminary data.</text>
</comment>
<dbReference type="InterPro" id="IPR001910">
    <property type="entry name" value="Inosine/uridine_hydrolase_dom"/>
</dbReference>
<feature type="domain" description="Inosine/uridine-preferring nucleoside hydrolase" evidence="3">
    <location>
        <begin position="37"/>
        <end position="334"/>
    </location>
</feature>
<dbReference type="PANTHER" id="PTHR46190:SF1">
    <property type="entry name" value="SI:CH211-201H21.5"/>
    <property type="match status" value="1"/>
</dbReference>
<dbReference type="Gene3D" id="3.90.245.10">
    <property type="entry name" value="Ribonucleoside hydrolase-like"/>
    <property type="match status" value="1"/>
</dbReference>
<comment type="similarity">
    <text evidence="1">Belongs to the IUNH family.</text>
</comment>
<accession>A0AA39FF16</accession>
<feature type="chain" id="PRO_5041288727" description="Inosine/uridine-preferring nucleoside hydrolase domain-containing protein" evidence="2">
    <location>
        <begin position="22"/>
        <end position="344"/>
    </location>
</feature>
<dbReference type="SUPFAM" id="SSF53590">
    <property type="entry name" value="Nucleoside hydrolase"/>
    <property type="match status" value="1"/>
</dbReference>
<dbReference type="PANTHER" id="PTHR46190">
    <property type="entry name" value="SI:CH211-201H21.5-RELATED"/>
    <property type="match status" value="1"/>
</dbReference>
<proteinExistence type="inferred from homology"/>
<evidence type="ECO:0000313" key="4">
    <source>
        <dbReference type="EMBL" id="KAK0168211.1"/>
    </source>
</evidence>
<sequence length="344" mass="37975">MNKITIIRTVFLFFLVTLTCAIVGSPIIADLLHTEKLVIDTDGGGDDIITIILILLAYKKKVSNYQIVGITCTYGNTDEKNVEKNVLEALTMVNESLIPVFGGAQKPLTTSFTSDHFFGIDGFGDFKFEKTITAKIDESMHAAMALVQLAKKYQGQLSILSLGPQTNIAMAIALDSQFIHNVKRFYIMGGSVTGIGNIMPGKEFNFVMDPVSAYISLNSFKSEPCLLFPWDTVITANIPKKWRIDVLGTKNSEIIKFINKGEAIALNNSDSFWSAADIMCAAVMMWPDLITKSITCNVSPILEGEGKGAVMVDYINHTKKFKNAQIIQDIQVSVYQQKILELFS</sequence>
<reference evidence="4" key="2">
    <citation type="submission" date="2023-03" db="EMBL/GenBank/DDBJ databases">
        <authorList>
            <person name="Inwood S.N."/>
            <person name="Skelly J.G."/>
            <person name="Guhlin J."/>
            <person name="Harrop T.W.R."/>
            <person name="Goldson S.G."/>
            <person name="Dearden P.K."/>
        </authorList>
    </citation>
    <scope>NUCLEOTIDE SEQUENCE</scope>
    <source>
        <strain evidence="4">Lincoln</strain>
        <tissue evidence="4">Whole body</tissue>
    </source>
</reference>
<keyword evidence="2" id="KW-0732">Signal</keyword>
<reference evidence="4" key="1">
    <citation type="journal article" date="2023" name="bioRxiv">
        <title>Scaffold-level genome assemblies of two parasitoid biocontrol wasps reveal the parthenogenesis mechanism and an associated novel virus.</title>
        <authorList>
            <person name="Inwood S."/>
            <person name="Skelly J."/>
            <person name="Guhlin J."/>
            <person name="Harrop T."/>
            <person name="Goldson S."/>
            <person name="Dearden P."/>
        </authorList>
    </citation>
    <scope>NUCLEOTIDE SEQUENCE</scope>
    <source>
        <strain evidence="4">Lincoln</strain>
        <tissue evidence="4">Whole body</tissue>
    </source>
</reference>
<dbReference type="InterPro" id="IPR052775">
    <property type="entry name" value="IUN_hydrolase"/>
</dbReference>
<protein>
    <recommendedName>
        <fullName evidence="3">Inosine/uridine-preferring nucleoside hydrolase domain-containing protein</fullName>
    </recommendedName>
</protein>
<dbReference type="Proteomes" id="UP001168972">
    <property type="component" value="Unassembled WGS sequence"/>
</dbReference>
<dbReference type="GO" id="GO:0016799">
    <property type="term" value="F:hydrolase activity, hydrolyzing N-glycosyl compounds"/>
    <property type="evidence" value="ECO:0007669"/>
    <property type="project" value="InterPro"/>
</dbReference>
<evidence type="ECO:0000256" key="1">
    <source>
        <dbReference type="ARBA" id="ARBA00009176"/>
    </source>
</evidence>
<dbReference type="EMBL" id="JAQQBR010001831">
    <property type="protein sequence ID" value="KAK0168211.1"/>
    <property type="molecule type" value="Genomic_DNA"/>
</dbReference>
<keyword evidence="5" id="KW-1185">Reference proteome</keyword>
<organism evidence="4 5">
    <name type="scientific">Microctonus hyperodae</name>
    <name type="common">Parasitoid wasp</name>
    <dbReference type="NCBI Taxonomy" id="165561"/>
    <lineage>
        <taxon>Eukaryota</taxon>
        <taxon>Metazoa</taxon>
        <taxon>Ecdysozoa</taxon>
        <taxon>Arthropoda</taxon>
        <taxon>Hexapoda</taxon>
        <taxon>Insecta</taxon>
        <taxon>Pterygota</taxon>
        <taxon>Neoptera</taxon>
        <taxon>Endopterygota</taxon>
        <taxon>Hymenoptera</taxon>
        <taxon>Apocrita</taxon>
        <taxon>Ichneumonoidea</taxon>
        <taxon>Braconidae</taxon>
        <taxon>Euphorinae</taxon>
        <taxon>Microctonus</taxon>
    </lineage>
</organism>
<dbReference type="Pfam" id="PF01156">
    <property type="entry name" value="IU_nuc_hydro"/>
    <property type="match status" value="1"/>
</dbReference>
<dbReference type="InterPro" id="IPR036452">
    <property type="entry name" value="Ribo_hydro-like"/>
</dbReference>
<dbReference type="AlphaFoldDB" id="A0AA39FF16"/>
<evidence type="ECO:0000256" key="2">
    <source>
        <dbReference type="SAM" id="SignalP"/>
    </source>
</evidence>